<dbReference type="Gene3D" id="3.40.50.300">
    <property type="entry name" value="P-loop containing nucleotide triphosphate hydrolases"/>
    <property type="match status" value="1"/>
</dbReference>
<dbReference type="GO" id="GO:0003824">
    <property type="term" value="F:catalytic activity"/>
    <property type="evidence" value="ECO:0007669"/>
    <property type="project" value="InterPro"/>
</dbReference>
<dbReference type="CDD" id="cd00882">
    <property type="entry name" value="Ras_like_GTPase"/>
    <property type="match status" value="1"/>
</dbReference>
<dbReference type="Pfam" id="PF01926">
    <property type="entry name" value="MMR_HSR1"/>
    <property type="match status" value="1"/>
</dbReference>
<comment type="caution">
    <text evidence="4">The sequence shown here is derived from an EMBL/GenBank/DDBJ whole genome shotgun (WGS) entry which is preliminary data.</text>
</comment>
<dbReference type="SUPFAM" id="SSF52540">
    <property type="entry name" value="P-loop containing nucleoside triphosphate hydrolases"/>
    <property type="match status" value="1"/>
</dbReference>
<name>A0AAJ0A7G8_9PEZI</name>
<evidence type="ECO:0000256" key="1">
    <source>
        <dbReference type="SAM" id="Coils"/>
    </source>
</evidence>
<evidence type="ECO:0000313" key="4">
    <source>
        <dbReference type="EMBL" id="KAK1657890.1"/>
    </source>
</evidence>
<dbReference type="RefSeq" id="XP_060422654.1">
    <property type="nucleotide sequence ID" value="XM_060571376.1"/>
</dbReference>
<reference evidence="4" key="1">
    <citation type="submission" date="2021-06" db="EMBL/GenBank/DDBJ databases">
        <title>Comparative genomics, transcriptomics and evolutionary studies reveal genomic signatures of adaptation to plant cell wall in hemibiotrophic fungi.</title>
        <authorList>
            <consortium name="DOE Joint Genome Institute"/>
            <person name="Baroncelli R."/>
            <person name="Diaz J.F."/>
            <person name="Benocci T."/>
            <person name="Peng M."/>
            <person name="Battaglia E."/>
            <person name="Haridas S."/>
            <person name="Andreopoulos W."/>
            <person name="Labutti K."/>
            <person name="Pangilinan J."/>
            <person name="Floch G.L."/>
            <person name="Makela M.R."/>
            <person name="Henrissat B."/>
            <person name="Grigoriev I.V."/>
            <person name="Crouch J.A."/>
            <person name="De Vries R.P."/>
            <person name="Sukno S.A."/>
            <person name="Thon M.R."/>
        </authorList>
    </citation>
    <scope>NUCLEOTIDE SEQUENCE</scope>
    <source>
        <strain evidence="4">CBS 193.32</strain>
    </source>
</reference>
<keyword evidence="5" id="KW-1185">Reference proteome</keyword>
<gene>
    <name evidence="4" type="ORF">BDP55DRAFT_622771</name>
</gene>
<proteinExistence type="predicted"/>
<dbReference type="GeneID" id="85455902"/>
<protein>
    <recommendedName>
        <fullName evidence="3">G domain-containing protein</fullName>
    </recommendedName>
</protein>
<dbReference type="SUPFAM" id="SSF53167">
    <property type="entry name" value="Purine and uridine phosphorylases"/>
    <property type="match status" value="1"/>
</dbReference>
<dbReference type="InterPro" id="IPR035994">
    <property type="entry name" value="Nucleoside_phosphorylase_sf"/>
</dbReference>
<evidence type="ECO:0000256" key="2">
    <source>
        <dbReference type="SAM" id="MobiDB-lite"/>
    </source>
</evidence>
<dbReference type="InterPro" id="IPR053137">
    <property type="entry name" value="NLR-like"/>
</dbReference>
<dbReference type="GO" id="GO:0009116">
    <property type="term" value="P:nucleoside metabolic process"/>
    <property type="evidence" value="ECO:0007669"/>
    <property type="project" value="InterPro"/>
</dbReference>
<organism evidence="4 5">
    <name type="scientific">Colletotrichum godetiae</name>
    <dbReference type="NCBI Taxonomy" id="1209918"/>
    <lineage>
        <taxon>Eukaryota</taxon>
        <taxon>Fungi</taxon>
        <taxon>Dikarya</taxon>
        <taxon>Ascomycota</taxon>
        <taxon>Pezizomycotina</taxon>
        <taxon>Sordariomycetes</taxon>
        <taxon>Hypocreomycetidae</taxon>
        <taxon>Glomerellales</taxon>
        <taxon>Glomerellaceae</taxon>
        <taxon>Colletotrichum</taxon>
        <taxon>Colletotrichum acutatum species complex</taxon>
    </lineage>
</organism>
<feature type="coiled-coil region" evidence="1">
    <location>
        <begin position="639"/>
        <end position="721"/>
    </location>
</feature>
<dbReference type="PANTHER" id="PTHR46082">
    <property type="entry name" value="ATP/GTP-BINDING PROTEIN-RELATED"/>
    <property type="match status" value="1"/>
</dbReference>
<feature type="region of interest" description="Disordered" evidence="2">
    <location>
        <begin position="349"/>
        <end position="380"/>
    </location>
</feature>
<dbReference type="Proteomes" id="UP001224890">
    <property type="component" value="Unassembled WGS sequence"/>
</dbReference>
<dbReference type="EMBL" id="JAHMHR010000082">
    <property type="protein sequence ID" value="KAK1657890.1"/>
    <property type="molecule type" value="Genomic_DNA"/>
</dbReference>
<dbReference type="InterPro" id="IPR006073">
    <property type="entry name" value="GTP-bd"/>
</dbReference>
<dbReference type="PANTHER" id="PTHR46082:SF11">
    <property type="entry name" value="AAA+ ATPASE DOMAIN-CONTAINING PROTEIN-RELATED"/>
    <property type="match status" value="1"/>
</dbReference>
<feature type="domain" description="G" evidence="3">
    <location>
        <begin position="423"/>
        <end position="484"/>
    </location>
</feature>
<sequence>MTQGRSLNDYKVAWICPLEVDQIAAMEMLDKEHPPLAKSPTDHNVYSLGSIDGHNVVIAGLHQPGNSPAATVVTQMRMTFPNLRFGLLVGVGGGVPVKTDQGPIRLGHVVVSKPAGGYSGALQYDHGKAKEGHFERTGALAPPPALLLSAAQALAVQRDRSEFDPVQQSLYRIKTDRPRLRRFQYPGEQNDYHYPSDYVHQREGEPCATVCDPLKRLVRPVNDDDNFVIVHRGNIASGELVVKNAELRDTLAQQHGLLCFETEAAGVIADFPCLVVRGISNYCDSHKNDDWHGYAAAVAAAYARQLFFHLPVDEVQRIPSRSPFHDESRQSSSTELNFRRRDMSQLALAEPGSDGSTSRQAPSLPARKLTAHAPQQPAQERGMQMLGQRVRNGDTVSAYGAAQDMTFSIPRKPVNKSEKRVLIAVFGMTGTGKTSLIKTLAGEAASQLRIGHGLESCTRDIETVDFSLDGHKVTLVDTPGFDDSERSDTDILKLIAAWLQDSYKNETLLSGLIYVHRISDVRMSGSSRKNMRMFDKLCGADHMSKVCLMTTMWDKVTLQDGLSKENDLKSSNYWGPMIDSGCSVKRQDRGLELVRDVVRGMLNEKPTAVKLQEEMMVAGKNLVETDAGMAVDEEIRRLERKHAEDLEDLRIQMREANEQRNMELQAQLQEEYAQTISKLQKRAKEREELNNAHIADLQRRYQDASHENERQQDELRFTTARERRIMVEKLLEQPHSFSERPEHFGVAPIAREPQDSLRISGGRQCFANLIVEDDYEQRPR</sequence>
<evidence type="ECO:0000313" key="5">
    <source>
        <dbReference type="Proteomes" id="UP001224890"/>
    </source>
</evidence>
<accession>A0AAJ0A7G8</accession>
<evidence type="ECO:0000259" key="3">
    <source>
        <dbReference type="Pfam" id="PF01926"/>
    </source>
</evidence>
<dbReference type="AlphaFoldDB" id="A0AAJ0A7G8"/>
<keyword evidence="1" id="KW-0175">Coiled coil</keyword>
<dbReference type="GO" id="GO:0005525">
    <property type="term" value="F:GTP binding"/>
    <property type="evidence" value="ECO:0007669"/>
    <property type="project" value="InterPro"/>
</dbReference>
<dbReference type="InterPro" id="IPR027417">
    <property type="entry name" value="P-loop_NTPase"/>
</dbReference>
<dbReference type="Gene3D" id="3.40.50.1580">
    <property type="entry name" value="Nucleoside phosphorylase domain"/>
    <property type="match status" value="1"/>
</dbReference>